<evidence type="ECO:0000259" key="1">
    <source>
        <dbReference type="Pfam" id="PF17775"/>
    </source>
</evidence>
<proteinExistence type="predicted"/>
<dbReference type="EMBL" id="JAUSQM010000001">
    <property type="protein sequence ID" value="MDP9822977.1"/>
    <property type="molecule type" value="Genomic_DNA"/>
</dbReference>
<dbReference type="Gene3D" id="3.10.450.50">
    <property type="match status" value="1"/>
</dbReference>
<dbReference type="Proteomes" id="UP001240447">
    <property type="component" value="Unassembled WGS sequence"/>
</dbReference>
<organism evidence="2 3">
    <name type="scientific">Nocardioides massiliensis</name>
    <dbReference type="NCBI Taxonomy" id="1325935"/>
    <lineage>
        <taxon>Bacteria</taxon>
        <taxon>Bacillati</taxon>
        <taxon>Actinomycetota</taxon>
        <taxon>Actinomycetes</taxon>
        <taxon>Propionibacteriales</taxon>
        <taxon>Nocardioidaceae</taxon>
        <taxon>Nocardioides</taxon>
    </lineage>
</organism>
<comment type="caution">
    <text evidence="2">The sequence shown here is derived from an EMBL/GenBank/DDBJ whole genome shotgun (WGS) entry which is preliminary data.</text>
</comment>
<reference evidence="2 3" key="1">
    <citation type="submission" date="2023-07" db="EMBL/GenBank/DDBJ databases">
        <title>Sequencing the genomes of 1000 actinobacteria strains.</title>
        <authorList>
            <person name="Klenk H.-P."/>
        </authorList>
    </citation>
    <scope>NUCLEOTIDE SEQUENCE [LARGE SCALE GENOMIC DNA]</scope>
    <source>
        <strain evidence="2 3">GD13</strain>
    </source>
</reference>
<evidence type="ECO:0000313" key="3">
    <source>
        <dbReference type="Proteomes" id="UP001240447"/>
    </source>
</evidence>
<sequence length="94" mass="10621">MRARYAAYALEESNYVFRTWHPRTRPDEVAADPAVRWTGLEVLATSGGEQDDQDGVVEFRASYDAPGGRGALHETSRFTRRAGRWVYVEGDVRS</sequence>
<dbReference type="InterPro" id="IPR032710">
    <property type="entry name" value="NTF2-like_dom_sf"/>
</dbReference>
<dbReference type="SUPFAM" id="SSF54427">
    <property type="entry name" value="NTF2-like"/>
    <property type="match status" value="1"/>
</dbReference>
<keyword evidence="3" id="KW-1185">Reference proteome</keyword>
<name>A0ABT9NRS0_9ACTN</name>
<evidence type="ECO:0000313" key="2">
    <source>
        <dbReference type="EMBL" id="MDP9822977.1"/>
    </source>
</evidence>
<dbReference type="Pfam" id="PF17775">
    <property type="entry name" value="YchJ_M-like"/>
    <property type="match status" value="1"/>
</dbReference>
<feature type="domain" description="YchJ-like middle NTF2-like" evidence="1">
    <location>
        <begin position="1"/>
        <end position="90"/>
    </location>
</feature>
<accession>A0ABT9NRS0</accession>
<dbReference type="InterPro" id="IPR048469">
    <property type="entry name" value="YchJ-like_M"/>
</dbReference>
<protein>
    <submittedName>
        <fullName evidence="2">SEC-C motif-containing protein</fullName>
    </submittedName>
</protein>
<gene>
    <name evidence="2" type="ORF">J2S59_002786</name>
</gene>